<sequence>MKIYERKINWVRLRIFQFVLTLVILSLEAIQFSTFIRMINYLIQDRISWSIYFVHDGTYNGQVKIWCFIVIGLTIITTGFSLIRFGDIWTKGPKIWSSIDIFLFLLWISSDLANMYPVYEGQSLKCDAEGYDKPSQLYYLIWCHSYLASIIIGWLNTISFIISIILSGIIFFEKKLDFDNMDYLTSLNNTNDINNISNTNNTNNTNNINNTNNTNYINNNNNDNDRIEIYIEGEGEDEHLEYLRDEDENGYELEYLQMRPVRVH</sequence>
<keyword evidence="3" id="KW-1185">Reference proteome</keyword>
<keyword evidence="1" id="KW-0472">Membrane</keyword>
<feature type="transmembrane region" description="Helical" evidence="1">
    <location>
        <begin position="95"/>
        <end position="119"/>
    </location>
</feature>
<dbReference type="Proteomes" id="UP000266861">
    <property type="component" value="Unassembled WGS sequence"/>
</dbReference>
<gene>
    <name evidence="2" type="ORF">Glove_140g138</name>
</gene>
<protein>
    <recommendedName>
        <fullName evidence="4">MARVEL domain-containing protein</fullName>
    </recommendedName>
</protein>
<feature type="transmembrane region" description="Helical" evidence="1">
    <location>
        <begin position="20"/>
        <end position="43"/>
    </location>
</feature>
<keyword evidence="1" id="KW-0812">Transmembrane</keyword>
<evidence type="ECO:0000313" key="2">
    <source>
        <dbReference type="EMBL" id="RHZ79867.1"/>
    </source>
</evidence>
<accession>A0A397IXR4</accession>
<comment type="caution">
    <text evidence="2">The sequence shown here is derived from an EMBL/GenBank/DDBJ whole genome shotgun (WGS) entry which is preliminary data.</text>
</comment>
<evidence type="ECO:0000313" key="3">
    <source>
        <dbReference type="Proteomes" id="UP000266861"/>
    </source>
</evidence>
<evidence type="ECO:0000256" key="1">
    <source>
        <dbReference type="SAM" id="Phobius"/>
    </source>
</evidence>
<name>A0A397IXR4_9GLOM</name>
<feature type="transmembrane region" description="Helical" evidence="1">
    <location>
        <begin position="63"/>
        <end position="83"/>
    </location>
</feature>
<dbReference type="EMBL" id="PQFF01000131">
    <property type="protein sequence ID" value="RHZ79867.1"/>
    <property type="molecule type" value="Genomic_DNA"/>
</dbReference>
<organism evidence="2 3">
    <name type="scientific">Diversispora epigaea</name>
    <dbReference type="NCBI Taxonomy" id="1348612"/>
    <lineage>
        <taxon>Eukaryota</taxon>
        <taxon>Fungi</taxon>
        <taxon>Fungi incertae sedis</taxon>
        <taxon>Mucoromycota</taxon>
        <taxon>Glomeromycotina</taxon>
        <taxon>Glomeromycetes</taxon>
        <taxon>Diversisporales</taxon>
        <taxon>Diversisporaceae</taxon>
        <taxon>Diversispora</taxon>
    </lineage>
</organism>
<keyword evidence="1" id="KW-1133">Transmembrane helix</keyword>
<dbReference type="OrthoDB" id="2310673at2759"/>
<reference evidence="2 3" key="1">
    <citation type="submission" date="2018-08" db="EMBL/GenBank/DDBJ databases">
        <title>Genome and evolution of the arbuscular mycorrhizal fungus Diversispora epigaea (formerly Glomus versiforme) and its bacterial endosymbionts.</title>
        <authorList>
            <person name="Sun X."/>
            <person name="Fei Z."/>
            <person name="Harrison M."/>
        </authorList>
    </citation>
    <scope>NUCLEOTIDE SEQUENCE [LARGE SCALE GENOMIC DNA]</scope>
    <source>
        <strain evidence="2 3">IT104</strain>
    </source>
</reference>
<proteinExistence type="predicted"/>
<dbReference type="AlphaFoldDB" id="A0A397IXR4"/>
<feature type="transmembrane region" description="Helical" evidence="1">
    <location>
        <begin position="139"/>
        <end position="172"/>
    </location>
</feature>
<evidence type="ECO:0008006" key="4">
    <source>
        <dbReference type="Google" id="ProtNLM"/>
    </source>
</evidence>